<dbReference type="EMBL" id="KB097510">
    <property type="protein sequence ID" value="ESN95631.1"/>
    <property type="molecule type" value="Genomic_DNA"/>
</dbReference>
<dbReference type="GO" id="GO:0051959">
    <property type="term" value="F:dynein light intermediate chain binding"/>
    <property type="evidence" value="ECO:0007669"/>
    <property type="project" value="InterPro"/>
</dbReference>
<dbReference type="PANTHER" id="PTHR46532:SF4">
    <property type="entry name" value="AAA+ ATPASE DOMAIN-CONTAINING PROTEIN"/>
    <property type="match status" value="1"/>
</dbReference>
<evidence type="ECO:0000256" key="1">
    <source>
        <dbReference type="ARBA" id="ARBA00008887"/>
    </source>
</evidence>
<evidence type="ECO:0008006" key="5">
    <source>
        <dbReference type="Google" id="ProtNLM"/>
    </source>
</evidence>
<evidence type="ECO:0000313" key="2">
    <source>
        <dbReference type="EMBL" id="ESN95631.1"/>
    </source>
</evidence>
<gene>
    <name evidence="3" type="primary">20195888</name>
    <name evidence="2" type="ORF">HELRODRAFT_124986</name>
</gene>
<protein>
    <recommendedName>
        <fullName evidence="5">Dynein heavy chain tail domain-containing protein</fullName>
    </recommendedName>
</protein>
<dbReference type="EnsemblMetazoa" id="HelroT124986">
    <property type="protein sequence ID" value="HelroP124986"/>
    <property type="gene ID" value="HelroG124986"/>
</dbReference>
<dbReference type="GeneID" id="20195888"/>
<dbReference type="EMBL" id="AMQM01006733">
    <property type="status" value="NOT_ANNOTATED_CDS"/>
    <property type="molecule type" value="Genomic_DNA"/>
</dbReference>
<reference evidence="2 4" key="2">
    <citation type="journal article" date="2013" name="Nature">
        <title>Insights into bilaterian evolution from three spiralian genomes.</title>
        <authorList>
            <person name="Simakov O."/>
            <person name="Marletaz F."/>
            <person name="Cho S.J."/>
            <person name="Edsinger-Gonzales E."/>
            <person name="Havlak P."/>
            <person name="Hellsten U."/>
            <person name="Kuo D.H."/>
            <person name="Larsson T."/>
            <person name="Lv J."/>
            <person name="Arendt D."/>
            <person name="Savage R."/>
            <person name="Osoegawa K."/>
            <person name="de Jong P."/>
            <person name="Grimwood J."/>
            <person name="Chapman J.A."/>
            <person name="Shapiro H."/>
            <person name="Aerts A."/>
            <person name="Otillar R.P."/>
            <person name="Terry A.Y."/>
            <person name="Boore J.L."/>
            <person name="Grigoriev I.V."/>
            <person name="Lindberg D.R."/>
            <person name="Seaver E.C."/>
            <person name="Weisblat D.A."/>
            <person name="Putnam N.H."/>
            <person name="Rokhsar D.S."/>
        </authorList>
    </citation>
    <scope>NUCLEOTIDE SEQUENCE</scope>
</reference>
<keyword evidence="4" id="KW-1185">Reference proteome</keyword>
<dbReference type="InterPro" id="IPR026983">
    <property type="entry name" value="DHC"/>
</dbReference>
<dbReference type="KEGG" id="hro:HELRODRAFT_124986"/>
<dbReference type="Proteomes" id="UP000015101">
    <property type="component" value="Unassembled WGS sequence"/>
</dbReference>
<dbReference type="GO" id="GO:0007018">
    <property type="term" value="P:microtubule-based movement"/>
    <property type="evidence" value="ECO:0007669"/>
    <property type="project" value="InterPro"/>
</dbReference>
<dbReference type="CTD" id="20195888"/>
<dbReference type="RefSeq" id="XP_009026200.1">
    <property type="nucleotide sequence ID" value="XM_009027952.1"/>
</dbReference>
<dbReference type="PANTHER" id="PTHR46532">
    <property type="entry name" value="MALE FERTILITY FACTOR KL5"/>
    <property type="match status" value="1"/>
</dbReference>
<evidence type="ECO:0000313" key="4">
    <source>
        <dbReference type="Proteomes" id="UP000015101"/>
    </source>
</evidence>
<dbReference type="GO" id="GO:0045505">
    <property type="term" value="F:dynein intermediate chain binding"/>
    <property type="evidence" value="ECO:0007669"/>
    <property type="project" value="InterPro"/>
</dbReference>
<dbReference type="STRING" id="6412.T1EH38"/>
<dbReference type="HOGENOM" id="CLU_2055530_0_0_1"/>
<reference evidence="3" key="3">
    <citation type="submission" date="2015-06" db="UniProtKB">
        <authorList>
            <consortium name="EnsemblMetazoa"/>
        </authorList>
    </citation>
    <scope>IDENTIFICATION</scope>
</reference>
<dbReference type="OrthoDB" id="6274387at2759"/>
<dbReference type="InParanoid" id="T1EH38"/>
<comment type="similarity">
    <text evidence="1">Belongs to the dynein heavy chain family.</text>
</comment>
<dbReference type="eggNOG" id="KOG3595">
    <property type="taxonomic scope" value="Eukaryota"/>
</dbReference>
<organism evidence="3 4">
    <name type="scientific">Helobdella robusta</name>
    <name type="common">Californian leech</name>
    <dbReference type="NCBI Taxonomy" id="6412"/>
    <lineage>
        <taxon>Eukaryota</taxon>
        <taxon>Metazoa</taxon>
        <taxon>Spiralia</taxon>
        <taxon>Lophotrochozoa</taxon>
        <taxon>Annelida</taxon>
        <taxon>Clitellata</taxon>
        <taxon>Hirudinea</taxon>
        <taxon>Rhynchobdellida</taxon>
        <taxon>Glossiphoniidae</taxon>
        <taxon>Helobdella</taxon>
    </lineage>
</organism>
<dbReference type="GO" id="GO:0030286">
    <property type="term" value="C:dynein complex"/>
    <property type="evidence" value="ECO:0007669"/>
    <property type="project" value="InterPro"/>
</dbReference>
<proteinExistence type="inferred from homology"/>
<evidence type="ECO:0000313" key="3">
    <source>
        <dbReference type="EnsemblMetazoa" id="HelroP124986"/>
    </source>
</evidence>
<dbReference type="EMBL" id="AMQM01006734">
    <property type="status" value="NOT_ANNOTATED_CDS"/>
    <property type="molecule type" value="Genomic_DNA"/>
</dbReference>
<reference evidence="4" key="1">
    <citation type="submission" date="2012-12" db="EMBL/GenBank/DDBJ databases">
        <authorList>
            <person name="Hellsten U."/>
            <person name="Grimwood J."/>
            <person name="Chapman J.A."/>
            <person name="Shapiro H."/>
            <person name="Aerts A."/>
            <person name="Otillar R.P."/>
            <person name="Terry A.Y."/>
            <person name="Boore J.L."/>
            <person name="Simakov O."/>
            <person name="Marletaz F."/>
            <person name="Cho S.-J."/>
            <person name="Edsinger-Gonzales E."/>
            <person name="Havlak P."/>
            <person name="Kuo D.-H."/>
            <person name="Larsson T."/>
            <person name="Lv J."/>
            <person name="Arendt D."/>
            <person name="Savage R."/>
            <person name="Osoegawa K."/>
            <person name="de Jong P."/>
            <person name="Lindberg D.R."/>
            <person name="Seaver E.C."/>
            <person name="Weisblat D.A."/>
            <person name="Putnam N.H."/>
            <person name="Grigoriev I.V."/>
            <person name="Rokhsar D.S."/>
        </authorList>
    </citation>
    <scope>NUCLEOTIDE SEQUENCE</scope>
</reference>
<accession>T1EH38</accession>
<name>T1EH38_HELRO</name>
<dbReference type="AlphaFoldDB" id="T1EH38"/>
<sequence>FMKTDPQISEFTAELMKFDKLEEETFELPDFITVGPFLLDSSQLKKTVINYIQQWKAGICQKLNEKYHILLNNMLIFIDEQSQSLSRPLRDLEDIRLLMISLDSILERQIEMDMNIIPIE</sequence>